<dbReference type="OrthoDB" id="3190646at2"/>
<evidence type="ECO:0000313" key="3">
    <source>
        <dbReference type="Proteomes" id="UP000324106"/>
    </source>
</evidence>
<proteinExistence type="predicted"/>
<feature type="domain" description="PPM-type phosphatase" evidence="1">
    <location>
        <begin position="27"/>
        <end position="226"/>
    </location>
</feature>
<accession>A0A5P2ASG6</accession>
<dbReference type="InterPro" id="IPR001932">
    <property type="entry name" value="PPM-type_phosphatase-like_dom"/>
</dbReference>
<dbReference type="Gene3D" id="3.60.40.10">
    <property type="entry name" value="PPM-type phosphatase domain"/>
    <property type="match status" value="1"/>
</dbReference>
<dbReference type="SUPFAM" id="SSF81606">
    <property type="entry name" value="PP2C-like"/>
    <property type="match status" value="1"/>
</dbReference>
<dbReference type="EMBL" id="CP029194">
    <property type="protein sequence ID" value="QES20966.1"/>
    <property type="molecule type" value="Genomic_DNA"/>
</dbReference>
<sequence>MRLFDVRVEAFSSSCPGRGNEDFATWGDGVAVLLDGAGIPDELHAPCVHGVSWFAATLGTALRSAASGSGPLPDALASAIGDTAELHRGTCAVDDPLSPSATLAMLRVREGVVEWLVLGDCTVVVEHGGSVEAISDDRLALVAGEERAAMKAAAPGSEQRRQLHARLVRAERALRNRPGGYWVAAAAPQAAGAALHGTYPRGDVTRAALLTDGAARLTTTFALADWSGCLDILEEQGPERLIERVRDAERGDASMARWPRSKPHDDATVVYVRP</sequence>
<dbReference type="RefSeq" id="WP_150268065.1">
    <property type="nucleotide sequence ID" value="NZ_CP029194.1"/>
</dbReference>
<dbReference type="InterPro" id="IPR036457">
    <property type="entry name" value="PPM-type-like_dom_sf"/>
</dbReference>
<name>A0A5P2ASG6_STRVZ</name>
<dbReference type="AlphaFoldDB" id="A0A5P2ASG6"/>
<protein>
    <submittedName>
        <fullName evidence="2">Integrase</fullName>
    </submittedName>
</protein>
<organism evidence="2 3">
    <name type="scientific">Streptomyces venezuelae</name>
    <dbReference type="NCBI Taxonomy" id="54571"/>
    <lineage>
        <taxon>Bacteria</taxon>
        <taxon>Bacillati</taxon>
        <taxon>Actinomycetota</taxon>
        <taxon>Actinomycetes</taxon>
        <taxon>Kitasatosporales</taxon>
        <taxon>Streptomycetaceae</taxon>
        <taxon>Streptomyces</taxon>
    </lineage>
</organism>
<dbReference type="Pfam" id="PF13672">
    <property type="entry name" value="PP2C_2"/>
    <property type="match status" value="1"/>
</dbReference>
<evidence type="ECO:0000259" key="1">
    <source>
        <dbReference type="Pfam" id="PF13672"/>
    </source>
</evidence>
<reference evidence="2 3" key="1">
    <citation type="submission" date="2018-05" db="EMBL/GenBank/DDBJ databases">
        <title>Streptomyces venezuelae.</title>
        <authorList>
            <person name="Kim W."/>
            <person name="Lee N."/>
            <person name="Cho B.-K."/>
        </authorList>
    </citation>
    <scope>NUCLEOTIDE SEQUENCE [LARGE SCALE GENOMIC DNA]</scope>
    <source>
        <strain evidence="2 3">ATCC 15068</strain>
    </source>
</reference>
<gene>
    <name evidence="2" type="ORF">DEJ46_19160</name>
</gene>
<dbReference type="Proteomes" id="UP000324106">
    <property type="component" value="Chromosome"/>
</dbReference>
<evidence type="ECO:0000313" key="2">
    <source>
        <dbReference type="EMBL" id="QES20966.1"/>
    </source>
</evidence>